<reference evidence="2" key="1">
    <citation type="journal article" date="2020" name="PLoS ONE">
        <title>Isolation and characterization of Streptomyces bacteriophages and Streptomyces strains encoding biosynthetic arsenals: Streptomyces strains and phages for antibiotic discovery.</title>
        <authorList>
            <person name="Montano E.T."/>
            <person name="Nideffer J.F."/>
            <person name="Brumage L."/>
            <person name="Erb M."/>
            <person name="Derman A.I."/>
            <person name="Davis J.P."/>
            <person name="Estrada E."/>
            <person name="Fu S."/>
            <person name="Le D."/>
            <person name="Vuppala A."/>
            <person name="Tran C."/>
            <person name="Luterstein E."/>
            <person name="Lakkaraju S."/>
            <person name="Panchagnula S."/>
            <person name="Ren C."/>
            <person name="Doan J."/>
            <person name="Tran S."/>
            <person name="Soriano J."/>
            <person name="Fujita Y."/>
            <person name="Gutala P."/>
            <person name="Fujii Q."/>
            <person name="Lee M."/>
            <person name="Bui A."/>
            <person name="Villarreal C."/>
            <person name="Shing S.R."/>
            <person name="Kim S."/>
            <person name="Freeman D."/>
            <person name="Racha V."/>
            <person name="Ho A."/>
            <person name="Kumar P."/>
            <person name="Falah K."/>
            <person name="Dawson T."/>
            <person name="Enustun E."/>
            <person name="Prichard A."/>
            <person name="Gomez A."/>
            <person name="Khanna K."/>
            <person name="Trigg S."/>
            <person name="Fernandez L."/>
            <person name="Pogliano K."/>
            <person name="Pogliano J."/>
        </authorList>
    </citation>
    <scope>NUCLEOTIDE SEQUENCE</scope>
    <source>
        <strain evidence="2">QF2</strain>
    </source>
</reference>
<name>A0A927BK50_STRGL</name>
<dbReference type="EMBL" id="JACWUS010000001">
    <property type="protein sequence ID" value="MBD2829155.1"/>
    <property type="molecule type" value="Genomic_DNA"/>
</dbReference>
<gene>
    <name evidence="2" type="ORF">ID875_14100</name>
</gene>
<feature type="region of interest" description="Disordered" evidence="1">
    <location>
        <begin position="18"/>
        <end position="49"/>
    </location>
</feature>
<dbReference type="PANTHER" id="PTHR32305:SF15">
    <property type="entry name" value="PROTEIN RHSA-RELATED"/>
    <property type="match status" value="1"/>
</dbReference>
<organism evidence="2">
    <name type="scientific">Streptomyces globisporus</name>
    <dbReference type="NCBI Taxonomy" id="1908"/>
    <lineage>
        <taxon>Bacteria</taxon>
        <taxon>Bacillati</taxon>
        <taxon>Actinomycetota</taxon>
        <taxon>Actinomycetes</taxon>
        <taxon>Kitasatosporales</taxon>
        <taxon>Streptomycetaceae</taxon>
        <taxon>Streptomyces</taxon>
    </lineage>
</organism>
<comment type="caution">
    <text evidence="2">The sequence shown here is derived from an EMBL/GenBank/DDBJ whole genome shotgun (WGS) entry which is preliminary data.</text>
</comment>
<dbReference type="PANTHER" id="PTHR32305">
    <property type="match status" value="1"/>
</dbReference>
<dbReference type="NCBIfam" id="TIGR03696">
    <property type="entry name" value="Rhs_assc_core"/>
    <property type="match status" value="1"/>
</dbReference>
<evidence type="ECO:0000313" key="2">
    <source>
        <dbReference type="EMBL" id="MBD2829155.1"/>
    </source>
</evidence>
<accession>A0A927BK50</accession>
<dbReference type="InterPro" id="IPR050708">
    <property type="entry name" value="T6SS_VgrG/RHS"/>
</dbReference>
<protein>
    <submittedName>
        <fullName evidence="2">RHS repeat-associated core domain-containing protein</fullName>
    </submittedName>
</protein>
<sequence length="305" mass="32510">MVGDLSATDGAATRLTGSAAFDPFGQRSEAGAQEPGTVGDAGFQGDWTDPDTGQVNMGARWYDPATGVFDSRDSYTYASGASILANRYTYGAGAPLDYSDPDGNWPSCIFCKKTMKKALNKIKGNKYVRAAVKTAKYVYKAVSYVVRNPVSALRKAVKFAGKVVSHIARKSGLTQIWNAGVRAVKSLGRTTGVTEWARQKAAEARKKYHEVRAQITRKARAAADFVAKHNPVPAIMAAAKPLLVVAVAVVTADPNLPAILVGVANNVIADVAKAADDIRRRWSRRSGRSSRASGTRWTGARSGTA</sequence>
<dbReference type="Gene3D" id="2.180.10.10">
    <property type="entry name" value="RHS repeat-associated core"/>
    <property type="match status" value="1"/>
</dbReference>
<feature type="region of interest" description="Disordered" evidence="1">
    <location>
        <begin position="283"/>
        <end position="305"/>
    </location>
</feature>
<evidence type="ECO:0000256" key="1">
    <source>
        <dbReference type="SAM" id="MobiDB-lite"/>
    </source>
</evidence>
<dbReference type="AlphaFoldDB" id="A0A927BK50"/>
<feature type="compositionally biased region" description="Low complexity" evidence="1">
    <location>
        <begin position="289"/>
        <end position="298"/>
    </location>
</feature>
<dbReference type="InterPro" id="IPR022385">
    <property type="entry name" value="Rhs_assc_core"/>
</dbReference>
<proteinExistence type="predicted"/>